<dbReference type="GO" id="GO:0051082">
    <property type="term" value="F:unfolded protein binding"/>
    <property type="evidence" value="ECO:0007669"/>
    <property type="project" value="InterPro"/>
</dbReference>
<evidence type="ECO:0000256" key="10">
    <source>
        <dbReference type="ARBA" id="ARBA00023186"/>
    </source>
</evidence>
<keyword evidence="5" id="KW-0812">Transmembrane</keyword>
<dbReference type="SUPFAM" id="SSF158855">
    <property type="entry name" value="Lipase chaperone-like"/>
    <property type="match status" value="1"/>
</dbReference>
<evidence type="ECO:0000256" key="6">
    <source>
        <dbReference type="ARBA" id="ARBA00022963"/>
    </source>
</evidence>
<dbReference type="OrthoDB" id="8903554at2"/>
<evidence type="ECO:0000256" key="9">
    <source>
        <dbReference type="ARBA" id="ARBA00023136"/>
    </source>
</evidence>
<keyword evidence="8" id="KW-0443">Lipid metabolism</keyword>
<keyword evidence="6" id="KW-0442">Lipid degradation</keyword>
<keyword evidence="3" id="KW-1003">Cell membrane</keyword>
<evidence type="ECO:0000256" key="12">
    <source>
        <dbReference type="ARBA" id="ARBA00031542"/>
    </source>
</evidence>
<evidence type="ECO:0000256" key="11">
    <source>
        <dbReference type="ARBA" id="ARBA00030948"/>
    </source>
</evidence>
<dbReference type="GO" id="GO:0006457">
    <property type="term" value="P:protein folding"/>
    <property type="evidence" value="ECO:0007669"/>
    <property type="project" value="InterPro"/>
</dbReference>
<gene>
    <name evidence="13" type="ORF">CFter6_4279</name>
</gene>
<proteinExistence type="inferred from homology"/>
<dbReference type="GO" id="GO:0005886">
    <property type="term" value="C:plasma membrane"/>
    <property type="evidence" value="ECO:0007669"/>
    <property type="project" value="UniProtKB-SubCell"/>
</dbReference>
<dbReference type="RefSeq" id="WP_061541350.1">
    <property type="nucleotide sequence ID" value="NZ_CP013232.1"/>
</dbReference>
<keyword evidence="10" id="KW-0143">Chaperone</keyword>
<dbReference type="GO" id="GO:0016042">
    <property type="term" value="P:lipid catabolic process"/>
    <property type="evidence" value="ECO:0007669"/>
    <property type="project" value="UniProtKB-KW"/>
</dbReference>
<keyword evidence="7" id="KW-1133">Transmembrane helix</keyword>
<sequence length="304" mass="33391">MQIRYPFVWIGAAALAAAIAVPLLMTREEPPAPKAAAQADLFPFVKSLQGTRPDGDIKVAAGDVLVVDAQLVDLFDYYLSAMGEKPLDAIRKEIEQELERRLTPNAAGEAKRLLGNYIEYKTALVELDKNPQLGGNGLAAIRQRMEKMQEMRARFFSPAESKGMFGSSDTEDMDTLARMEIGQDKSLSEAQKQAKLAALDAALPASLREARAAPLKIVKLEDSAAKMRQQGASEDDVYRMRAAALSPEAAARMAEVDQGEAAWKSRISAYLAERSKLSNADAIAELRNRMFDANEQKRLPAYEK</sequence>
<evidence type="ECO:0000313" key="13">
    <source>
        <dbReference type="EMBL" id="AMO96880.1"/>
    </source>
</evidence>
<evidence type="ECO:0000256" key="7">
    <source>
        <dbReference type="ARBA" id="ARBA00022989"/>
    </source>
</evidence>
<dbReference type="EMBL" id="CP013232">
    <property type="protein sequence ID" value="AMO96880.1"/>
    <property type="molecule type" value="Genomic_DNA"/>
</dbReference>
<keyword evidence="9" id="KW-0472">Membrane</keyword>
<evidence type="ECO:0000256" key="4">
    <source>
        <dbReference type="ARBA" id="ARBA00022519"/>
    </source>
</evidence>
<evidence type="ECO:0000256" key="8">
    <source>
        <dbReference type="ARBA" id="ARBA00023098"/>
    </source>
</evidence>
<evidence type="ECO:0000256" key="2">
    <source>
        <dbReference type="ARBA" id="ARBA00010358"/>
    </source>
</evidence>
<evidence type="ECO:0000256" key="1">
    <source>
        <dbReference type="ARBA" id="ARBA00004383"/>
    </source>
</evidence>
<dbReference type="PATRIC" id="fig|158899.10.peg.4242"/>
<dbReference type="AlphaFoldDB" id="A0A127PGE2"/>
<comment type="similarity">
    <text evidence="2">Belongs to the lipase chaperone family.</text>
</comment>
<evidence type="ECO:0000256" key="3">
    <source>
        <dbReference type="ARBA" id="ARBA00022475"/>
    </source>
</evidence>
<evidence type="ECO:0000313" key="14">
    <source>
        <dbReference type="Proteomes" id="UP000072421"/>
    </source>
</evidence>
<keyword evidence="4" id="KW-0997">Cell inner membrane</keyword>
<reference evidence="13 14" key="1">
    <citation type="submission" date="2015-11" db="EMBL/GenBank/DDBJ databases">
        <title>Exploring the genomic traits of fungus-feeding bacterial genus Collimonas.</title>
        <authorList>
            <person name="Song C."/>
            <person name="Schmidt R."/>
            <person name="de Jager V."/>
            <person name="Krzyzanowska D."/>
            <person name="Jongedijk E."/>
            <person name="Cankar K."/>
            <person name="Beekwilder J."/>
            <person name="van Veen A."/>
            <person name="de Boer W."/>
            <person name="van Veen J.A."/>
            <person name="Garbeva P."/>
        </authorList>
    </citation>
    <scope>NUCLEOTIDE SEQUENCE [LARGE SCALE GENOMIC DNA]</scope>
    <source>
        <strain evidence="13 14">Ter6</strain>
    </source>
</reference>
<protein>
    <recommendedName>
        <fullName evidence="11">Lipase helper protein</fullName>
    </recommendedName>
    <alternativeName>
        <fullName evidence="12">Lipase modulator</fullName>
    </alternativeName>
</protein>
<dbReference type="InterPro" id="IPR004961">
    <property type="entry name" value="Lipase_chaperone"/>
</dbReference>
<dbReference type="Pfam" id="PF03280">
    <property type="entry name" value="Lipase_chap"/>
    <property type="match status" value="1"/>
</dbReference>
<organism evidence="13">
    <name type="scientific">Collimonas fungivorans</name>
    <dbReference type="NCBI Taxonomy" id="158899"/>
    <lineage>
        <taxon>Bacteria</taxon>
        <taxon>Pseudomonadati</taxon>
        <taxon>Pseudomonadota</taxon>
        <taxon>Betaproteobacteria</taxon>
        <taxon>Burkholderiales</taxon>
        <taxon>Oxalobacteraceae</taxon>
        <taxon>Collimonas</taxon>
    </lineage>
</organism>
<evidence type="ECO:0000256" key="5">
    <source>
        <dbReference type="ARBA" id="ARBA00022692"/>
    </source>
</evidence>
<name>A0A127PGE2_9BURK</name>
<comment type="subcellular location">
    <subcellularLocation>
        <location evidence="1">Cell inner membrane</location>
        <topology evidence="1">Single-pass membrane protein</topology>
        <orientation evidence="1">Periplasmic side</orientation>
    </subcellularLocation>
</comment>
<accession>A0A127PGE2</accession>
<dbReference type="Proteomes" id="UP000072421">
    <property type="component" value="Chromosome"/>
</dbReference>